<dbReference type="EMBL" id="BMAT01012393">
    <property type="protein sequence ID" value="GFR91479.1"/>
    <property type="molecule type" value="Genomic_DNA"/>
</dbReference>
<organism evidence="2 3">
    <name type="scientific">Elysia marginata</name>
    <dbReference type="NCBI Taxonomy" id="1093978"/>
    <lineage>
        <taxon>Eukaryota</taxon>
        <taxon>Metazoa</taxon>
        <taxon>Spiralia</taxon>
        <taxon>Lophotrochozoa</taxon>
        <taxon>Mollusca</taxon>
        <taxon>Gastropoda</taxon>
        <taxon>Heterobranchia</taxon>
        <taxon>Euthyneura</taxon>
        <taxon>Panpulmonata</taxon>
        <taxon>Sacoglossa</taxon>
        <taxon>Placobranchoidea</taxon>
        <taxon>Plakobranchidae</taxon>
        <taxon>Elysia</taxon>
    </lineage>
</organism>
<evidence type="ECO:0000313" key="3">
    <source>
        <dbReference type="Proteomes" id="UP000762676"/>
    </source>
</evidence>
<comment type="caution">
    <text evidence="2">The sequence shown here is derived from an EMBL/GenBank/DDBJ whole genome shotgun (WGS) entry which is preliminary data.</text>
</comment>
<name>A0AAV4H1T6_9GAST</name>
<keyword evidence="3" id="KW-1185">Reference proteome</keyword>
<evidence type="ECO:0000256" key="1">
    <source>
        <dbReference type="SAM" id="MobiDB-lite"/>
    </source>
</evidence>
<gene>
    <name evidence="2" type="ORF">ElyMa_006177100</name>
</gene>
<dbReference type="Proteomes" id="UP000762676">
    <property type="component" value="Unassembled WGS sequence"/>
</dbReference>
<feature type="region of interest" description="Disordered" evidence="1">
    <location>
        <begin position="71"/>
        <end position="95"/>
    </location>
</feature>
<sequence length="95" mass="10303">MGFLGPAEFHQPNSDLVHTSQTVRGAESASGPQARHYHLAGLYSQKSRLAASWEDIRVVLHTLTQLTQHIGRSPTVGHSSRSVSCRGSEARPSLT</sequence>
<evidence type="ECO:0000313" key="2">
    <source>
        <dbReference type="EMBL" id="GFR91479.1"/>
    </source>
</evidence>
<protein>
    <submittedName>
        <fullName evidence="2">Uncharacterized protein</fullName>
    </submittedName>
</protein>
<dbReference type="AlphaFoldDB" id="A0AAV4H1T6"/>
<feature type="compositionally biased region" description="Polar residues" evidence="1">
    <location>
        <begin position="71"/>
        <end position="85"/>
    </location>
</feature>
<reference evidence="2 3" key="1">
    <citation type="journal article" date="2021" name="Elife">
        <title>Chloroplast acquisition without the gene transfer in kleptoplastic sea slugs, Plakobranchus ocellatus.</title>
        <authorList>
            <person name="Maeda T."/>
            <person name="Takahashi S."/>
            <person name="Yoshida T."/>
            <person name="Shimamura S."/>
            <person name="Takaki Y."/>
            <person name="Nagai Y."/>
            <person name="Toyoda A."/>
            <person name="Suzuki Y."/>
            <person name="Arimoto A."/>
            <person name="Ishii H."/>
            <person name="Satoh N."/>
            <person name="Nishiyama T."/>
            <person name="Hasebe M."/>
            <person name="Maruyama T."/>
            <person name="Minagawa J."/>
            <person name="Obokata J."/>
            <person name="Shigenobu S."/>
        </authorList>
    </citation>
    <scope>NUCLEOTIDE SEQUENCE [LARGE SCALE GENOMIC DNA]</scope>
</reference>
<proteinExistence type="predicted"/>
<accession>A0AAV4H1T6</accession>